<dbReference type="OrthoDB" id="540004at2759"/>
<feature type="region of interest" description="Disordered" evidence="3">
    <location>
        <begin position="471"/>
        <end position="496"/>
    </location>
</feature>
<dbReference type="PANTHER" id="PTHR47435:SF4">
    <property type="entry name" value="KELCH REPEAT PROTEIN (AFU_ORTHOLOGUE AFUA_5G12780)"/>
    <property type="match status" value="1"/>
</dbReference>
<dbReference type="SUPFAM" id="SSF117281">
    <property type="entry name" value="Kelch motif"/>
    <property type="match status" value="1"/>
</dbReference>
<dbReference type="Gene3D" id="2.120.10.80">
    <property type="entry name" value="Kelch-type beta propeller"/>
    <property type="match status" value="1"/>
</dbReference>
<feature type="region of interest" description="Disordered" evidence="3">
    <location>
        <begin position="1"/>
        <end position="27"/>
    </location>
</feature>
<dbReference type="Pfam" id="PF24681">
    <property type="entry name" value="Kelch_KLHDC2_KLHL20_DRC7"/>
    <property type="match status" value="1"/>
</dbReference>
<dbReference type="Proteomes" id="UP000319257">
    <property type="component" value="Unassembled WGS sequence"/>
</dbReference>
<dbReference type="InterPro" id="IPR015915">
    <property type="entry name" value="Kelch-typ_b-propeller"/>
</dbReference>
<reference evidence="4 5" key="1">
    <citation type="submission" date="2019-06" db="EMBL/GenBank/DDBJ databases">
        <title>Draft genome sequence of the filamentous fungus Phialemoniopsis curvata isolated from diesel fuel.</title>
        <authorList>
            <person name="Varaljay V.A."/>
            <person name="Lyon W.J."/>
            <person name="Crouch A.L."/>
            <person name="Drake C.E."/>
            <person name="Hollomon J.M."/>
            <person name="Nadeau L.J."/>
            <person name="Nunn H.S."/>
            <person name="Stevenson B.S."/>
            <person name="Bojanowski C.L."/>
            <person name="Crookes-Goodson W.J."/>
        </authorList>
    </citation>
    <scope>NUCLEOTIDE SEQUENCE [LARGE SCALE GENOMIC DNA]</scope>
    <source>
        <strain evidence="4 5">D216</strain>
    </source>
</reference>
<dbReference type="PANTHER" id="PTHR47435">
    <property type="entry name" value="KELCH REPEAT PROTEIN (AFU_ORTHOLOGUE AFUA_5G12780)"/>
    <property type="match status" value="1"/>
</dbReference>
<comment type="caution">
    <text evidence="4">The sequence shown here is derived from an EMBL/GenBank/DDBJ whole genome shotgun (WGS) entry which is preliminary data.</text>
</comment>
<dbReference type="STRING" id="1093900.A0A507ATS5"/>
<dbReference type="InParanoid" id="A0A507ATS5"/>
<evidence type="ECO:0000313" key="4">
    <source>
        <dbReference type="EMBL" id="TPX10867.1"/>
    </source>
</evidence>
<evidence type="ECO:0000313" key="5">
    <source>
        <dbReference type="Proteomes" id="UP000319257"/>
    </source>
</evidence>
<dbReference type="RefSeq" id="XP_030992578.1">
    <property type="nucleotide sequence ID" value="XM_031143090.1"/>
</dbReference>
<evidence type="ECO:0000256" key="3">
    <source>
        <dbReference type="SAM" id="MobiDB-lite"/>
    </source>
</evidence>
<dbReference type="GeneID" id="41975703"/>
<proteinExistence type="predicted"/>
<feature type="compositionally biased region" description="Low complexity" evidence="3">
    <location>
        <begin position="579"/>
        <end position="588"/>
    </location>
</feature>
<name>A0A507ATS5_9PEZI</name>
<feature type="region of interest" description="Disordered" evidence="3">
    <location>
        <begin position="579"/>
        <end position="610"/>
    </location>
</feature>
<organism evidence="4 5">
    <name type="scientific">Thyridium curvatum</name>
    <dbReference type="NCBI Taxonomy" id="1093900"/>
    <lineage>
        <taxon>Eukaryota</taxon>
        <taxon>Fungi</taxon>
        <taxon>Dikarya</taxon>
        <taxon>Ascomycota</taxon>
        <taxon>Pezizomycotina</taxon>
        <taxon>Sordariomycetes</taxon>
        <taxon>Sordariomycetidae</taxon>
        <taxon>Thyridiales</taxon>
        <taxon>Thyridiaceae</taxon>
        <taxon>Thyridium</taxon>
    </lineage>
</organism>
<gene>
    <name evidence="4" type="ORF">E0L32_008256</name>
</gene>
<keyword evidence="5" id="KW-1185">Reference proteome</keyword>
<dbReference type="GO" id="GO:0019760">
    <property type="term" value="P:glucosinolate metabolic process"/>
    <property type="evidence" value="ECO:0007669"/>
    <property type="project" value="UniProtKB-ARBA"/>
</dbReference>
<feature type="compositionally biased region" description="Low complexity" evidence="3">
    <location>
        <begin position="482"/>
        <end position="496"/>
    </location>
</feature>
<evidence type="ECO:0000256" key="2">
    <source>
        <dbReference type="ARBA" id="ARBA00023004"/>
    </source>
</evidence>
<protein>
    <submittedName>
        <fullName evidence="4">Uncharacterized protein</fullName>
    </submittedName>
</protein>
<dbReference type="EMBL" id="SKBQ01000053">
    <property type="protein sequence ID" value="TPX10867.1"/>
    <property type="molecule type" value="Genomic_DNA"/>
</dbReference>
<dbReference type="AlphaFoldDB" id="A0A507ATS5"/>
<keyword evidence="1" id="KW-0677">Repeat</keyword>
<evidence type="ECO:0000256" key="1">
    <source>
        <dbReference type="ARBA" id="ARBA00022737"/>
    </source>
</evidence>
<sequence length="694" mass="73874">MTRPLPVHGVGASRRGSDGALPSRAAGRPSRGIMNPIILVVLWLGVTVTAQKDPVNNFCRRFAHQTTVIDRKLYIDGGLINWNPLQSYPNNYTNPYLLWQDLDHVNVDGHMPKLYANLSKNNSIPDVSGGYLWPDEVNKKFYLFGGEYFQEPVAPSFILYSYDVLNNYWESLGPAQQASINSVSFGAGATVPDKGQGYYYGGWLSNNSVPGWGGGPPVATTGMVRYDMASNSWTNGTGPNDNVRRAEGSMVYIPAGDGGMLVYFGGVTDPWGNGTVAGQPMSQILIYDLFSSKWYTQNATGDVPDMRRRFCSGVTWVQDQSSYNIYIYGGASLPPYTAGFDDIYVLSLPSFSWVKLYPTDGNYTGGYPHHSLTCNVISGAQMLIIGGTFPLSQDCDAPNQWGTHNVDLGERNAEGVPWQLFDPNKTAYSVPTPVLAAIGGSAEGGATKTSPAGGFDSPDLKLLMGRKAALATRTPTRKVPDSTGTSAPPAAGGDASSLSTGAIAGIAVGGAAGLAPDRRGDAGHQPPLGPGGNVAAAQPGLALRAEQRQPSLRAFALPAAPGLHPAPPAPADVDAYAHAHAHAAGARRAAGHARRRGAGGELPSSVRRPRGVGAEGIARVRVRVGDGYGHGRQLGAAVRRRRCYDDRAPQDGRPGPAVDAAGQHAAAVSRQRRWWRWAAAAEDEPARFLRREEL</sequence>
<keyword evidence="2" id="KW-0408">Iron</keyword>
<accession>A0A507ATS5</accession>
<feature type="region of interest" description="Disordered" evidence="3">
    <location>
        <begin position="515"/>
        <end position="536"/>
    </location>
</feature>